<feature type="transmembrane region" description="Helical" evidence="5">
    <location>
        <begin position="395"/>
        <end position="415"/>
    </location>
</feature>
<dbReference type="InterPro" id="IPR003594">
    <property type="entry name" value="HATPase_dom"/>
</dbReference>
<dbReference type="EMBL" id="SNXS01000002">
    <property type="protein sequence ID" value="TDP73173.1"/>
    <property type="molecule type" value="Genomic_DNA"/>
</dbReference>
<evidence type="ECO:0000313" key="7">
    <source>
        <dbReference type="EMBL" id="TDP73173.1"/>
    </source>
</evidence>
<evidence type="ECO:0000256" key="3">
    <source>
        <dbReference type="ARBA" id="ARBA00023012"/>
    </source>
</evidence>
<dbReference type="PANTHER" id="PTHR24421">
    <property type="entry name" value="NITRATE/NITRITE SENSOR PROTEIN NARX-RELATED"/>
    <property type="match status" value="1"/>
</dbReference>
<organism evidence="7 8">
    <name type="scientific">Roseateles toxinivorans</name>
    <dbReference type="NCBI Taxonomy" id="270368"/>
    <lineage>
        <taxon>Bacteria</taxon>
        <taxon>Pseudomonadati</taxon>
        <taxon>Pseudomonadota</taxon>
        <taxon>Betaproteobacteria</taxon>
        <taxon>Burkholderiales</taxon>
        <taxon>Sphaerotilaceae</taxon>
        <taxon>Roseateles</taxon>
    </lineage>
</organism>
<evidence type="ECO:0000313" key="8">
    <source>
        <dbReference type="Proteomes" id="UP000295361"/>
    </source>
</evidence>
<keyword evidence="2 7" id="KW-0418">Kinase</keyword>
<feature type="transmembrane region" description="Helical" evidence="5">
    <location>
        <begin position="212"/>
        <end position="232"/>
    </location>
</feature>
<keyword evidence="5" id="KW-1133">Transmembrane helix</keyword>
<keyword evidence="1" id="KW-0808">Transferase</keyword>
<keyword evidence="3" id="KW-0902">Two-component regulatory system</keyword>
<keyword evidence="4" id="KW-0175">Coiled coil</keyword>
<dbReference type="InParanoid" id="A0A4R6QQZ2"/>
<keyword evidence="5" id="KW-0472">Membrane</keyword>
<evidence type="ECO:0000259" key="6">
    <source>
        <dbReference type="SMART" id="SM00387"/>
    </source>
</evidence>
<dbReference type="InterPro" id="IPR050482">
    <property type="entry name" value="Sensor_HK_TwoCompSys"/>
</dbReference>
<dbReference type="Pfam" id="PF02518">
    <property type="entry name" value="HATPase_c"/>
    <property type="match status" value="1"/>
</dbReference>
<keyword evidence="8" id="KW-1185">Reference proteome</keyword>
<dbReference type="RefSeq" id="WP_133700571.1">
    <property type="nucleotide sequence ID" value="NZ_SNXS01000002.1"/>
</dbReference>
<dbReference type="OrthoDB" id="9147043at2"/>
<accession>A0A4R6QQZ2</accession>
<evidence type="ECO:0000256" key="1">
    <source>
        <dbReference type="ARBA" id="ARBA00022679"/>
    </source>
</evidence>
<evidence type="ECO:0000256" key="2">
    <source>
        <dbReference type="ARBA" id="ARBA00022777"/>
    </source>
</evidence>
<reference evidence="7 8" key="1">
    <citation type="submission" date="2019-03" db="EMBL/GenBank/DDBJ databases">
        <title>Genomic Encyclopedia of Type Strains, Phase IV (KMG-IV): sequencing the most valuable type-strain genomes for metagenomic binning, comparative biology and taxonomic classification.</title>
        <authorList>
            <person name="Goeker M."/>
        </authorList>
    </citation>
    <scope>NUCLEOTIDE SEQUENCE [LARGE SCALE GENOMIC DNA]</scope>
    <source>
        <strain evidence="7 8">DSM 16998</strain>
    </source>
</reference>
<keyword evidence="5" id="KW-0812">Transmembrane</keyword>
<feature type="coiled-coil region" evidence="4">
    <location>
        <begin position="417"/>
        <end position="448"/>
    </location>
</feature>
<feature type="transmembrane region" description="Helical" evidence="5">
    <location>
        <begin position="239"/>
        <end position="260"/>
    </location>
</feature>
<evidence type="ECO:0000256" key="4">
    <source>
        <dbReference type="SAM" id="Coils"/>
    </source>
</evidence>
<dbReference type="CDD" id="cd16917">
    <property type="entry name" value="HATPase_UhpB-NarQ-NarX-like"/>
    <property type="match status" value="1"/>
</dbReference>
<dbReference type="GO" id="GO:0016301">
    <property type="term" value="F:kinase activity"/>
    <property type="evidence" value="ECO:0007669"/>
    <property type="project" value="UniProtKB-KW"/>
</dbReference>
<feature type="domain" description="Histidine kinase/HSP90-like ATPase" evidence="6">
    <location>
        <begin position="552"/>
        <end position="654"/>
    </location>
</feature>
<dbReference type="GO" id="GO:0000160">
    <property type="term" value="P:phosphorelay signal transduction system"/>
    <property type="evidence" value="ECO:0007669"/>
    <property type="project" value="UniProtKB-KW"/>
</dbReference>
<feature type="transmembrane region" description="Helical" evidence="5">
    <location>
        <begin position="298"/>
        <end position="317"/>
    </location>
</feature>
<protein>
    <submittedName>
        <fullName evidence="7">Signal transduction histidine kinase</fullName>
    </submittedName>
</protein>
<sequence length="660" mass="71913">MEAAVKPARPRGLRRIALALLLLLLPLLLMAVVHEVSQYYNMVTPPQVLRLVLADRIFDTGELPPFGAVLPPARPAQAVTLPDAVPETQADGSPTAASWYRLPFELSEPAREPYLLSLQHRPEAMVYLDQYLVTRSHPDDASNRLQRSLGLGRQPVLINIAPDMLDAGPHAIYVRLAEPGFEGTKLSAVLLGPAAQMQRFHSSRDVRQSLRAATALAGLVIGIFLLLVWLALRQEWVYGLGGFFCLSVALLLSPYLLAAAPLPSPWWRMVLDVGDLLSKVALLVLVARLTAWPARWPVMLALGVAAIGLPIDAWAALTGQTWLDFSRPWPWWALGSRLTLLVAAAGLMLLAALRSGRLVAAAAALAVGLSLWAWVYVSFFALIMNKLFLVVDVNMVGHAALVLLAGLTLQQRFVASLREQQRVRQDLERQVEARSRELEQRFRELQHSEQLRSAAAEREHLLQEMHDGLGSQLLMAKLGAESGLDKRELAALLDDCIDEMRLTVDALSVSDGDLTQLLANLRHRLGARLAAAGLTLSWQLADTPLLPCLAGTGGRELVRIVQETLNNVLHHAGATEVVFCTQLEADGTAVRLSISDNGLGMPAEPSAGQGMRNMRKRAARLGATLSWHAAASLSVVPGAPPRGTELRLRLPLDAPRISRA</sequence>
<dbReference type="Proteomes" id="UP000295361">
    <property type="component" value="Unassembled WGS sequence"/>
</dbReference>
<dbReference type="AlphaFoldDB" id="A0A4R6QQZ2"/>
<feature type="transmembrane region" description="Helical" evidence="5">
    <location>
        <begin position="329"/>
        <end position="351"/>
    </location>
</feature>
<dbReference type="Gene3D" id="3.30.565.10">
    <property type="entry name" value="Histidine kinase-like ATPase, C-terminal domain"/>
    <property type="match status" value="1"/>
</dbReference>
<proteinExistence type="predicted"/>
<comment type="caution">
    <text evidence="7">The sequence shown here is derived from an EMBL/GenBank/DDBJ whole genome shotgun (WGS) entry which is preliminary data.</text>
</comment>
<dbReference type="InterPro" id="IPR036890">
    <property type="entry name" value="HATPase_C_sf"/>
</dbReference>
<dbReference type="SUPFAM" id="SSF55874">
    <property type="entry name" value="ATPase domain of HSP90 chaperone/DNA topoisomerase II/histidine kinase"/>
    <property type="match status" value="1"/>
</dbReference>
<dbReference type="SMART" id="SM00387">
    <property type="entry name" value="HATPase_c"/>
    <property type="match status" value="1"/>
</dbReference>
<name>A0A4R6QQZ2_9BURK</name>
<evidence type="ECO:0000256" key="5">
    <source>
        <dbReference type="SAM" id="Phobius"/>
    </source>
</evidence>
<gene>
    <name evidence="7" type="ORF">DES47_102920</name>
</gene>
<feature type="transmembrane region" description="Helical" evidence="5">
    <location>
        <begin position="358"/>
        <end position="383"/>
    </location>
</feature>